<feature type="compositionally biased region" description="Polar residues" evidence="1">
    <location>
        <begin position="221"/>
        <end position="236"/>
    </location>
</feature>
<name>A0A9P5NL24_GYMJU</name>
<dbReference type="AlphaFoldDB" id="A0A9P5NL24"/>
<evidence type="ECO:0000256" key="1">
    <source>
        <dbReference type="SAM" id="MobiDB-lite"/>
    </source>
</evidence>
<accession>A0A9P5NL24</accession>
<protein>
    <submittedName>
        <fullName evidence="2">Uncharacterized protein</fullName>
    </submittedName>
</protein>
<feature type="region of interest" description="Disordered" evidence="1">
    <location>
        <begin position="142"/>
        <end position="183"/>
    </location>
</feature>
<feature type="region of interest" description="Disordered" evidence="1">
    <location>
        <begin position="204"/>
        <end position="256"/>
    </location>
</feature>
<evidence type="ECO:0000313" key="3">
    <source>
        <dbReference type="Proteomes" id="UP000724874"/>
    </source>
</evidence>
<feature type="compositionally biased region" description="Low complexity" evidence="1">
    <location>
        <begin position="29"/>
        <end position="51"/>
    </location>
</feature>
<organism evidence="2 3">
    <name type="scientific">Gymnopilus junonius</name>
    <name type="common">Spectacular rustgill mushroom</name>
    <name type="synonym">Gymnopilus spectabilis subsp. junonius</name>
    <dbReference type="NCBI Taxonomy" id="109634"/>
    <lineage>
        <taxon>Eukaryota</taxon>
        <taxon>Fungi</taxon>
        <taxon>Dikarya</taxon>
        <taxon>Basidiomycota</taxon>
        <taxon>Agaricomycotina</taxon>
        <taxon>Agaricomycetes</taxon>
        <taxon>Agaricomycetidae</taxon>
        <taxon>Agaricales</taxon>
        <taxon>Agaricineae</taxon>
        <taxon>Hymenogastraceae</taxon>
        <taxon>Gymnopilus</taxon>
    </lineage>
</organism>
<feature type="compositionally biased region" description="Polar residues" evidence="1">
    <location>
        <begin position="364"/>
        <end position="382"/>
    </location>
</feature>
<sequence length="927" mass="101291">MVKSTKKQPVTHGKPITAFFSKATKLPASSLSVPSSSQGTATSSKDTSSSKPRNDTNTRLIKGSVESADQSLAFVTPSLRSESSMSPKSNATLAESYSLKRARSPEAHLFSAPSTPKRLQVPRSTGVKKGIVSDHYQIDSVSYVKSTPNPQRKKKARVSSSEAPDRAESIQFVPSSQSDEELPIKKSHAVTTIVRDSPSTDGYSASLMNLDTPEDNVAGLPSTSGSWSPFNKTSSRQEGEPLNLPSTPPSSDLPSIPPTPVALDAASKTAKIIADIKARAFAKCLSSPESVPLEFNDLLESSSDEEDVLPVFSIVKKNATSVKPASFAKPEERPTRYPLRNRASVSPTRATRSRAIPSKMTVDKSPSQKLNLQARSRTKPTTTDPFVTLLKEKKAAAKRGHGTDAFHLAEITTSNVVRADFDDGSESGDEGDQAWKSATQAARNAHWLVDKPLTSETSRNGLSKLSLEDGDRKRLFGHDGGQAILDILERDKAGEKEAASSEKFSGMQIWLKAATNFAMQVDEHISPPQIPGRSPIIHLLNCSLKLDDLCRAAALLNTPLLMSVDVSQRPMVAGSLFSLLSSSGLDILVGHATRVLEIFWGSTMEPISSRISFPHVLNIFYRLGMEPSVLASQNWPSPVSVEFQDVDPLYRVKVVKSLIILVTACARFRRFQPGDIPDILLAILLLGMDSEASSELLQAVTLAVHQICQCIPLNDLDFETRLVSRLIGFVTALEPINKFRFLSFLSSGAGHTRRIANLVAHCIITDNAPTKDVLSRLLSLRDITEQLAPHSKSSGRPPGKFALHEETDYIDLGLYVSILAVAVSNVREYVVLERQDSKSKQLTSLHASPSKTGEKPKTDLQLLHLALETLHSHIADTRATHLERSRTKAIIKGLAMNVYYQREFWLKNDTEAKAKTLAQYFKKRDKL</sequence>
<reference evidence="2" key="1">
    <citation type="submission" date="2020-11" db="EMBL/GenBank/DDBJ databases">
        <authorList>
            <consortium name="DOE Joint Genome Institute"/>
            <person name="Ahrendt S."/>
            <person name="Riley R."/>
            <person name="Andreopoulos W."/>
            <person name="LaButti K."/>
            <person name="Pangilinan J."/>
            <person name="Ruiz-duenas F.J."/>
            <person name="Barrasa J.M."/>
            <person name="Sanchez-Garcia M."/>
            <person name="Camarero S."/>
            <person name="Miyauchi S."/>
            <person name="Serrano A."/>
            <person name="Linde D."/>
            <person name="Babiker R."/>
            <person name="Drula E."/>
            <person name="Ayuso-Fernandez I."/>
            <person name="Pacheco R."/>
            <person name="Padilla G."/>
            <person name="Ferreira P."/>
            <person name="Barriuso J."/>
            <person name="Kellner H."/>
            <person name="Castanera R."/>
            <person name="Alfaro M."/>
            <person name="Ramirez L."/>
            <person name="Pisabarro A.G."/>
            <person name="Kuo A."/>
            <person name="Tritt A."/>
            <person name="Lipzen A."/>
            <person name="He G."/>
            <person name="Yan M."/>
            <person name="Ng V."/>
            <person name="Cullen D."/>
            <person name="Martin F."/>
            <person name="Rosso M.-N."/>
            <person name="Henrissat B."/>
            <person name="Hibbett D."/>
            <person name="Martinez A.T."/>
            <person name="Grigoriev I.V."/>
        </authorList>
    </citation>
    <scope>NUCLEOTIDE SEQUENCE</scope>
    <source>
        <strain evidence="2">AH 44721</strain>
    </source>
</reference>
<dbReference type="OrthoDB" id="5599613at2759"/>
<feature type="region of interest" description="Disordered" evidence="1">
    <location>
        <begin position="29"/>
        <end position="67"/>
    </location>
</feature>
<comment type="caution">
    <text evidence="2">The sequence shown here is derived from an EMBL/GenBank/DDBJ whole genome shotgun (WGS) entry which is preliminary data.</text>
</comment>
<feature type="region of interest" description="Disordered" evidence="1">
    <location>
        <begin position="325"/>
        <end position="382"/>
    </location>
</feature>
<keyword evidence="3" id="KW-1185">Reference proteome</keyword>
<proteinExistence type="predicted"/>
<feature type="compositionally biased region" description="Low complexity" evidence="1">
    <location>
        <begin position="241"/>
        <end position="254"/>
    </location>
</feature>
<feature type="region of interest" description="Disordered" evidence="1">
    <location>
        <begin position="102"/>
        <end position="125"/>
    </location>
</feature>
<evidence type="ECO:0000313" key="2">
    <source>
        <dbReference type="EMBL" id="KAF8897045.1"/>
    </source>
</evidence>
<dbReference type="EMBL" id="JADNYJ010000057">
    <property type="protein sequence ID" value="KAF8897045.1"/>
    <property type="molecule type" value="Genomic_DNA"/>
</dbReference>
<gene>
    <name evidence="2" type="ORF">CPB84DRAFT_1781409</name>
</gene>
<dbReference type="Proteomes" id="UP000724874">
    <property type="component" value="Unassembled WGS sequence"/>
</dbReference>